<keyword evidence="1" id="KW-0479">Metal-binding</keyword>
<feature type="region of interest" description="Disordered" evidence="6">
    <location>
        <begin position="76"/>
        <end position="109"/>
    </location>
</feature>
<feature type="domain" description="Zn(2)-C6 fungal-type" evidence="7">
    <location>
        <begin position="8"/>
        <end position="38"/>
    </location>
</feature>
<dbReference type="AlphaFoldDB" id="A0A2P4ZQA3"/>
<dbReference type="GO" id="GO:0008270">
    <property type="term" value="F:zinc ion binding"/>
    <property type="evidence" value="ECO:0007669"/>
    <property type="project" value="InterPro"/>
</dbReference>
<gene>
    <name evidence="8" type="ORF">TGAM01_v204463</name>
</gene>
<dbReference type="EMBL" id="JPDN02000013">
    <property type="protein sequence ID" value="PON26454.1"/>
    <property type="molecule type" value="Genomic_DNA"/>
</dbReference>
<dbReference type="RefSeq" id="XP_024405771.1">
    <property type="nucleotide sequence ID" value="XM_024549431.1"/>
</dbReference>
<keyword evidence="5" id="KW-0539">Nucleus</keyword>
<evidence type="ECO:0000313" key="8">
    <source>
        <dbReference type="EMBL" id="PON26454.1"/>
    </source>
</evidence>
<evidence type="ECO:0000256" key="5">
    <source>
        <dbReference type="ARBA" id="ARBA00023242"/>
    </source>
</evidence>
<reference evidence="8 9" key="1">
    <citation type="journal article" date="2016" name="Genome Announc.">
        <title>Draft Whole-Genome Sequence of Trichoderma gamsii T6085, a Promising Biocontrol Agent of Fusarium Head Blight on Wheat.</title>
        <authorList>
            <person name="Baroncelli R."/>
            <person name="Zapparata A."/>
            <person name="Piaggeschi G."/>
            <person name="Sarrocco S."/>
            <person name="Vannacci G."/>
        </authorList>
    </citation>
    <scope>NUCLEOTIDE SEQUENCE [LARGE SCALE GENOMIC DNA]</scope>
    <source>
        <strain evidence="8 9">T6085</strain>
    </source>
</reference>
<dbReference type="Gene3D" id="4.10.240.10">
    <property type="entry name" value="Zn(2)-C6 fungal-type DNA-binding domain"/>
    <property type="match status" value="1"/>
</dbReference>
<dbReference type="InterPro" id="IPR036864">
    <property type="entry name" value="Zn2-C6_fun-type_DNA-bd_sf"/>
</dbReference>
<keyword evidence="2" id="KW-0862">Zinc</keyword>
<evidence type="ECO:0000259" key="7">
    <source>
        <dbReference type="PROSITE" id="PS50048"/>
    </source>
</evidence>
<evidence type="ECO:0000256" key="3">
    <source>
        <dbReference type="ARBA" id="ARBA00023015"/>
    </source>
</evidence>
<evidence type="ECO:0000256" key="4">
    <source>
        <dbReference type="ARBA" id="ARBA00023163"/>
    </source>
</evidence>
<keyword evidence="9" id="KW-1185">Reference proteome</keyword>
<dbReference type="Pfam" id="PF00172">
    <property type="entry name" value="Zn_clus"/>
    <property type="match status" value="1"/>
</dbReference>
<evidence type="ECO:0000313" key="9">
    <source>
        <dbReference type="Proteomes" id="UP000054821"/>
    </source>
</evidence>
<organism evidence="8 9">
    <name type="scientific">Trichoderma gamsii</name>
    <dbReference type="NCBI Taxonomy" id="398673"/>
    <lineage>
        <taxon>Eukaryota</taxon>
        <taxon>Fungi</taxon>
        <taxon>Dikarya</taxon>
        <taxon>Ascomycota</taxon>
        <taxon>Pezizomycotina</taxon>
        <taxon>Sordariomycetes</taxon>
        <taxon>Hypocreomycetidae</taxon>
        <taxon>Hypocreales</taxon>
        <taxon>Hypocreaceae</taxon>
        <taxon>Trichoderma</taxon>
    </lineage>
</organism>
<protein>
    <recommendedName>
        <fullName evidence="7">Zn(2)-C6 fungal-type domain-containing protein</fullName>
    </recommendedName>
</protein>
<evidence type="ECO:0000256" key="2">
    <source>
        <dbReference type="ARBA" id="ARBA00022833"/>
    </source>
</evidence>
<dbReference type="PROSITE" id="PS00463">
    <property type="entry name" value="ZN2_CY6_FUNGAL_1"/>
    <property type="match status" value="1"/>
</dbReference>
<dbReference type="InterPro" id="IPR001138">
    <property type="entry name" value="Zn2Cys6_DnaBD"/>
</dbReference>
<sequence>MPMSRKKTCVQCRKAKARCSLTLPRCTRCIDKGFSCEYAAVTMPRMAPYSIMSTADNGRSGSLHDGVTDFRSVPAKHGTTQLGLPPDPEVAPLSESMAMPTQPPPPEADAPVLAPSVDSSDTWTATMQADLGLGADIAFTIASMIEPCQNVMRFMGNVDMNMSHDAAVAEADDAHLRDPINASGTHSDVLAHDSSSCMLTSRRGLTANAILATKTIFGQVSAYPALMVSGLSLPPFIHSKCALDDSSTYNCAKAQRHECLGKTLSICAALVGMWLERTPASSPYIWETIYKEIARLDSEYESFDMETSLESMQAMTMYMLLQAQDTATIVRNDVRFLLAALMHCCRKVHNTVEYNTFVDTPDNPLDRKTWALYEATRRTVCLVYTVEVFLEIRFRQQDFRSCQKFANAPLPCIRDLWEVPSTFEWKKRYNAFLRGRSADKILTLSDYKLSQQLSAEELVSSTTAGDNYGSITKDVLRWCEGLDQLGTLITLASSLIKYEMESSEIAVGFFKGS</sequence>
<dbReference type="CDD" id="cd00067">
    <property type="entry name" value="GAL4"/>
    <property type="match status" value="1"/>
</dbReference>
<proteinExistence type="predicted"/>
<name>A0A2P4ZQA3_9HYPO</name>
<keyword evidence="4" id="KW-0804">Transcription</keyword>
<evidence type="ECO:0000256" key="1">
    <source>
        <dbReference type="ARBA" id="ARBA00022723"/>
    </source>
</evidence>
<dbReference type="PANTHER" id="PTHR47660:SF3">
    <property type="entry name" value="FINGER DOMAIN PROTEIN, PUTATIVE (AFU_ORTHOLOGUE AFUA_4G03310)-RELATED"/>
    <property type="match status" value="1"/>
</dbReference>
<evidence type="ECO:0000256" key="6">
    <source>
        <dbReference type="SAM" id="MobiDB-lite"/>
    </source>
</evidence>
<keyword evidence="3" id="KW-0805">Transcription regulation</keyword>
<dbReference type="SMART" id="SM00066">
    <property type="entry name" value="GAL4"/>
    <property type="match status" value="1"/>
</dbReference>
<dbReference type="Proteomes" id="UP000054821">
    <property type="component" value="Unassembled WGS sequence"/>
</dbReference>
<accession>A0A2P4ZQA3</accession>
<dbReference type="PANTHER" id="PTHR47660">
    <property type="entry name" value="TRANSCRIPTION FACTOR WITH C2H2 AND ZN(2)-CYS(6) DNA BINDING DOMAIN (EUROFUNG)-RELATED-RELATED"/>
    <property type="match status" value="1"/>
</dbReference>
<dbReference type="PROSITE" id="PS50048">
    <property type="entry name" value="ZN2_CY6_FUNGAL_2"/>
    <property type="match status" value="1"/>
</dbReference>
<dbReference type="SUPFAM" id="SSF57701">
    <property type="entry name" value="Zn2/Cys6 DNA-binding domain"/>
    <property type="match status" value="1"/>
</dbReference>
<dbReference type="STRING" id="398673.A0A2P4ZQA3"/>
<dbReference type="GO" id="GO:0000981">
    <property type="term" value="F:DNA-binding transcription factor activity, RNA polymerase II-specific"/>
    <property type="evidence" value="ECO:0007669"/>
    <property type="project" value="InterPro"/>
</dbReference>
<comment type="caution">
    <text evidence="8">The sequence shown here is derived from an EMBL/GenBank/DDBJ whole genome shotgun (WGS) entry which is preliminary data.</text>
</comment>
<dbReference type="GeneID" id="29987787"/>